<evidence type="ECO:0000256" key="4">
    <source>
        <dbReference type="ARBA" id="ARBA00012133"/>
    </source>
</evidence>
<evidence type="ECO:0000256" key="1">
    <source>
        <dbReference type="ARBA" id="ARBA00001946"/>
    </source>
</evidence>
<dbReference type="SMART" id="SM00046">
    <property type="entry name" value="DAGKc"/>
    <property type="match status" value="1"/>
</dbReference>
<evidence type="ECO:0000256" key="10">
    <source>
        <dbReference type="ARBA" id="ARBA00023264"/>
    </source>
</evidence>
<evidence type="ECO:0000256" key="2">
    <source>
        <dbReference type="ARBA" id="ARBA00005983"/>
    </source>
</evidence>
<keyword evidence="6" id="KW-0547">Nucleotide-binding</keyword>
<dbReference type="RefSeq" id="WP_066733013.1">
    <property type="nucleotide sequence ID" value="NZ_JAJCIQ010000014.1"/>
</dbReference>
<dbReference type="PROSITE" id="PS50146">
    <property type="entry name" value="DAGK"/>
    <property type="match status" value="1"/>
</dbReference>
<keyword evidence="13" id="KW-1185">Reference proteome</keyword>
<evidence type="ECO:0000256" key="9">
    <source>
        <dbReference type="ARBA" id="ARBA00023209"/>
    </source>
</evidence>
<organism evidence="12 13">
    <name type="scientific">Bariatricus massiliensis</name>
    <dbReference type="NCBI Taxonomy" id="1745713"/>
    <lineage>
        <taxon>Bacteria</taxon>
        <taxon>Bacillati</taxon>
        <taxon>Bacillota</taxon>
        <taxon>Clostridia</taxon>
        <taxon>Lachnospirales</taxon>
        <taxon>Lachnospiraceae</taxon>
        <taxon>Bariatricus</taxon>
    </lineage>
</organism>
<evidence type="ECO:0000256" key="5">
    <source>
        <dbReference type="ARBA" id="ARBA00022679"/>
    </source>
</evidence>
<dbReference type="InterPro" id="IPR005218">
    <property type="entry name" value="Diacylglycerol/lipid_kinase"/>
</dbReference>
<dbReference type="NCBIfam" id="TIGR00147">
    <property type="entry name" value="YegS/Rv2252/BmrU family lipid kinase"/>
    <property type="match status" value="1"/>
</dbReference>
<dbReference type="InterPro" id="IPR016064">
    <property type="entry name" value="NAD/diacylglycerol_kinase_sf"/>
</dbReference>
<keyword evidence="9" id="KW-0444">Lipid biosynthesis</keyword>
<name>A0ABS8DKP5_9FIRM</name>
<evidence type="ECO:0000313" key="13">
    <source>
        <dbReference type="Proteomes" id="UP001299546"/>
    </source>
</evidence>
<keyword evidence="5" id="KW-0808">Transferase</keyword>
<keyword evidence="9" id="KW-0594">Phospholipid biosynthesis</keyword>
<dbReference type="Gene3D" id="3.40.50.10330">
    <property type="entry name" value="Probable inorganic polyphosphate/atp-NAD kinase, domain 1"/>
    <property type="match status" value="1"/>
</dbReference>
<dbReference type="InterPro" id="IPR050187">
    <property type="entry name" value="Lipid_Phosphate_FormReg"/>
</dbReference>
<dbReference type="InterPro" id="IPR045540">
    <property type="entry name" value="YegS/DAGK_C"/>
</dbReference>
<proteinExistence type="inferred from homology"/>
<sequence>MYDFIVNPLSRSGQGHSIWKTVETELKKENITYEVHFTAHRRHATSIAEEITKDGKEHTLIVLGGDGTINEVINGIKYLDKCTLGYVPTGSSNDFSRGLGLPCDIKKAVTSVLHSGHSKLIDIGTIRYRNKKRRFAVSSGIGYDAAICHTVCISKLKVFLNKIKLGKLAYVGVSLDRLYHCRPAGMTVRLDSGQEFHYKRAYFAAAMNLPYEGGGCKFCPGAFCDDGLLDLIVIADVPKYRALAILPVVFSGGHTHMKGVHIVKCREAQIVSDNPLPIHTDGEPVFLQRKLTMALEPERLKIIIP</sequence>
<dbReference type="Gene3D" id="2.60.200.40">
    <property type="match status" value="1"/>
</dbReference>
<comment type="caution">
    <text evidence="12">The sequence shown here is derived from an EMBL/GenBank/DDBJ whole genome shotgun (WGS) entry which is preliminary data.</text>
</comment>
<dbReference type="EC" id="2.7.1.107" evidence="4"/>
<protein>
    <recommendedName>
        <fullName evidence="4">diacylglycerol kinase (ATP)</fullName>
        <ecNumber evidence="4">2.7.1.107</ecNumber>
    </recommendedName>
</protein>
<accession>A0ABS8DKP5</accession>
<reference evidence="12 13" key="1">
    <citation type="submission" date="2021-10" db="EMBL/GenBank/DDBJ databases">
        <title>Collection of gut derived symbiotic bacterial strains cultured from healthy donors.</title>
        <authorList>
            <person name="Lin H."/>
            <person name="Littmann E."/>
            <person name="Kohout C."/>
            <person name="Pamer E.G."/>
        </authorList>
    </citation>
    <scope>NUCLEOTIDE SEQUENCE [LARGE SCALE GENOMIC DNA]</scope>
    <source>
        <strain evidence="12 13">DFI.1.165</strain>
    </source>
</reference>
<dbReference type="InterPro" id="IPR000756">
    <property type="entry name" value="Diacylglycerol_kin_accessory"/>
</dbReference>
<dbReference type="Proteomes" id="UP001299546">
    <property type="component" value="Unassembled WGS sequence"/>
</dbReference>
<keyword evidence="8" id="KW-0067">ATP-binding</keyword>
<keyword evidence="7 12" id="KW-0418">Kinase</keyword>
<comment type="cofactor">
    <cofactor evidence="1">
        <name>Mg(2+)</name>
        <dbReference type="ChEBI" id="CHEBI:18420"/>
    </cofactor>
</comment>
<comment type="similarity">
    <text evidence="3">Belongs to the eukaryotic diacylglycerol kinase family.</text>
</comment>
<dbReference type="InterPro" id="IPR001206">
    <property type="entry name" value="Diacylglycerol_kinase_cat_dom"/>
</dbReference>
<evidence type="ECO:0000256" key="6">
    <source>
        <dbReference type="ARBA" id="ARBA00022741"/>
    </source>
</evidence>
<dbReference type="PANTHER" id="PTHR12358">
    <property type="entry name" value="SPHINGOSINE KINASE"/>
    <property type="match status" value="1"/>
</dbReference>
<evidence type="ECO:0000256" key="7">
    <source>
        <dbReference type="ARBA" id="ARBA00022777"/>
    </source>
</evidence>
<dbReference type="Pfam" id="PF00781">
    <property type="entry name" value="DAGK_cat"/>
    <property type="match status" value="1"/>
</dbReference>
<keyword evidence="9" id="KW-0443">Lipid metabolism</keyword>
<dbReference type="SMART" id="SM00045">
    <property type="entry name" value="DAGKa"/>
    <property type="match status" value="1"/>
</dbReference>
<feature type="domain" description="DAGKc" evidence="11">
    <location>
        <begin position="1"/>
        <end position="130"/>
    </location>
</feature>
<dbReference type="SUPFAM" id="SSF111331">
    <property type="entry name" value="NAD kinase/diacylglycerol kinase-like"/>
    <property type="match status" value="1"/>
</dbReference>
<dbReference type="EMBL" id="JAJCIS010000014">
    <property type="protein sequence ID" value="MCB7388774.1"/>
    <property type="molecule type" value="Genomic_DNA"/>
</dbReference>
<evidence type="ECO:0000256" key="3">
    <source>
        <dbReference type="ARBA" id="ARBA00009280"/>
    </source>
</evidence>
<keyword evidence="10" id="KW-1208">Phospholipid metabolism</keyword>
<evidence type="ECO:0000313" key="12">
    <source>
        <dbReference type="EMBL" id="MCB7388774.1"/>
    </source>
</evidence>
<dbReference type="PANTHER" id="PTHR12358:SF54">
    <property type="entry name" value="SPHINGOSINE KINASE RELATED PROTEIN"/>
    <property type="match status" value="1"/>
</dbReference>
<dbReference type="InterPro" id="IPR017438">
    <property type="entry name" value="ATP-NAD_kinase_N"/>
</dbReference>
<evidence type="ECO:0000256" key="8">
    <source>
        <dbReference type="ARBA" id="ARBA00022840"/>
    </source>
</evidence>
<evidence type="ECO:0000259" key="11">
    <source>
        <dbReference type="PROSITE" id="PS50146"/>
    </source>
</evidence>
<dbReference type="Pfam" id="PF19279">
    <property type="entry name" value="YegS_C"/>
    <property type="match status" value="1"/>
</dbReference>
<dbReference type="GO" id="GO:0016301">
    <property type="term" value="F:kinase activity"/>
    <property type="evidence" value="ECO:0007669"/>
    <property type="project" value="UniProtKB-KW"/>
</dbReference>
<gene>
    <name evidence="12" type="ORF">LIZ65_15910</name>
</gene>
<comment type="similarity">
    <text evidence="2">Belongs to the diacylglycerol/lipid kinase family.</text>
</comment>